<feature type="chain" id="PRO_5038809970" evidence="1">
    <location>
        <begin position="35"/>
        <end position="123"/>
    </location>
</feature>
<dbReference type="Proteomes" id="UP000575985">
    <property type="component" value="Unassembled WGS sequence"/>
</dbReference>
<keyword evidence="3" id="KW-1185">Reference proteome</keyword>
<feature type="signal peptide" evidence="1">
    <location>
        <begin position="1"/>
        <end position="34"/>
    </location>
</feature>
<evidence type="ECO:0000313" key="3">
    <source>
        <dbReference type="Proteomes" id="UP000575985"/>
    </source>
</evidence>
<dbReference type="EMBL" id="JACCFO010000001">
    <property type="protein sequence ID" value="NYI96218.1"/>
    <property type="molecule type" value="Genomic_DNA"/>
</dbReference>
<accession>A0A853BL55</accession>
<dbReference type="RefSeq" id="WP_179767617.1">
    <property type="nucleotide sequence ID" value="NZ_JACCFO010000001.1"/>
</dbReference>
<proteinExistence type="predicted"/>
<evidence type="ECO:0000256" key="1">
    <source>
        <dbReference type="SAM" id="SignalP"/>
    </source>
</evidence>
<dbReference type="AlphaFoldDB" id="A0A853BL55"/>
<sequence length="123" mass="12690">MSAFRRGLALTSSLAATLLLAAGLSVAAAAPASAAAGTFRLCNVGSDYSAWADFPAGHFSTFVVNPGQCTSVSTNGGEDFYVTIQNSGGRMKSTTSYHIPAGRNMQFSTGGTFAAPQFHPQVY</sequence>
<name>A0A853BL55_9ACTN</name>
<reference evidence="2 3" key="1">
    <citation type="submission" date="2020-07" db="EMBL/GenBank/DDBJ databases">
        <title>Sequencing the genomes of 1000 actinobacteria strains.</title>
        <authorList>
            <person name="Klenk H.-P."/>
        </authorList>
    </citation>
    <scope>NUCLEOTIDE SEQUENCE [LARGE SCALE GENOMIC DNA]</scope>
    <source>
        <strain evidence="2 3">DSM 45927</strain>
    </source>
</reference>
<evidence type="ECO:0000313" key="2">
    <source>
        <dbReference type="EMBL" id="NYI96218.1"/>
    </source>
</evidence>
<gene>
    <name evidence="2" type="ORF">HNR12_002495</name>
</gene>
<protein>
    <submittedName>
        <fullName evidence="2">Uncharacterized protein</fullName>
    </submittedName>
</protein>
<keyword evidence="1" id="KW-0732">Signal</keyword>
<organism evidence="2 3">
    <name type="scientific">Streptomonospora nanhaiensis</name>
    <dbReference type="NCBI Taxonomy" id="1323731"/>
    <lineage>
        <taxon>Bacteria</taxon>
        <taxon>Bacillati</taxon>
        <taxon>Actinomycetota</taxon>
        <taxon>Actinomycetes</taxon>
        <taxon>Streptosporangiales</taxon>
        <taxon>Nocardiopsidaceae</taxon>
        <taxon>Streptomonospora</taxon>
    </lineage>
</organism>
<comment type="caution">
    <text evidence="2">The sequence shown here is derived from an EMBL/GenBank/DDBJ whole genome shotgun (WGS) entry which is preliminary data.</text>
</comment>